<evidence type="ECO:0000256" key="3">
    <source>
        <dbReference type="ARBA" id="ARBA00022989"/>
    </source>
</evidence>
<protein>
    <recommendedName>
        <fullName evidence="9">Cadherin domain-containing protein</fullName>
    </recommendedName>
</protein>
<evidence type="ECO:0000256" key="7">
    <source>
        <dbReference type="SAM" id="Phobius"/>
    </source>
</evidence>
<evidence type="ECO:0000313" key="12">
    <source>
        <dbReference type="Proteomes" id="UP000663855"/>
    </source>
</evidence>
<dbReference type="PANTHER" id="PTHR24028:SF328">
    <property type="entry name" value="CADHERIN-3"/>
    <property type="match status" value="1"/>
</dbReference>
<dbReference type="InterPro" id="IPR002126">
    <property type="entry name" value="Cadherin-like_dom"/>
</dbReference>
<organism evidence="10 12">
    <name type="scientific">Rotaria magnacalcarata</name>
    <dbReference type="NCBI Taxonomy" id="392030"/>
    <lineage>
        <taxon>Eukaryota</taxon>
        <taxon>Metazoa</taxon>
        <taxon>Spiralia</taxon>
        <taxon>Gnathifera</taxon>
        <taxon>Rotifera</taxon>
        <taxon>Eurotatoria</taxon>
        <taxon>Bdelloidea</taxon>
        <taxon>Philodinida</taxon>
        <taxon>Philodinidae</taxon>
        <taxon>Rotaria</taxon>
    </lineage>
</organism>
<dbReference type="Proteomes" id="UP000663855">
    <property type="component" value="Unassembled WGS sequence"/>
</dbReference>
<dbReference type="EMBL" id="CAJNOV010004871">
    <property type="protein sequence ID" value="CAF1190081.1"/>
    <property type="molecule type" value="Genomic_DNA"/>
</dbReference>
<evidence type="ECO:0000313" key="11">
    <source>
        <dbReference type="EMBL" id="CAF1920708.1"/>
    </source>
</evidence>
<dbReference type="EMBL" id="CAJNRE010000131">
    <property type="protein sequence ID" value="CAF1920708.1"/>
    <property type="molecule type" value="Genomic_DNA"/>
</dbReference>
<dbReference type="SUPFAM" id="SSF49313">
    <property type="entry name" value="Cadherin-like"/>
    <property type="match status" value="2"/>
</dbReference>
<dbReference type="GO" id="GO:0005886">
    <property type="term" value="C:plasma membrane"/>
    <property type="evidence" value="ECO:0007669"/>
    <property type="project" value="TreeGrafter"/>
</dbReference>
<keyword evidence="5" id="KW-0106">Calcium</keyword>
<feature type="domain" description="Cadherin" evidence="9">
    <location>
        <begin position="74"/>
        <end position="133"/>
    </location>
</feature>
<comment type="subcellular location">
    <subcellularLocation>
        <location evidence="1">Membrane</location>
        <topology evidence="1">Single-pass membrane protein</topology>
    </subcellularLocation>
</comment>
<dbReference type="AlphaFoldDB" id="A0A814VF09"/>
<dbReference type="GO" id="GO:0007156">
    <property type="term" value="P:homophilic cell adhesion via plasma membrane adhesion molecules"/>
    <property type="evidence" value="ECO:0007669"/>
    <property type="project" value="InterPro"/>
</dbReference>
<keyword evidence="8" id="KW-0732">Signal</keyword>
<feature type="region of interest" description="Disordered" evidence="6">
    <location>
        <begin position="370"/>
        <end position="394"/>
    </location>
</feature>
<dbReference type="Gene3D" id="2.60.40.60">
    <property type="entry name" value="Cadherins"/>
    <property type="match status" value="2"/>
</dbReference>
<dbReference type="InterPro" id="IPR015919">
    <property type="entry name" value="Cadherin-like_sf"/>
</dbReference>
<keyword evidence="2 7" id="KW-0812">Transmembrane</keyword>
<feature type="compositionally biased region" description="Low complexity" evidence="6">
    <location>
        <begin position="370"/>
        <end position="391"/>
    </location>
</feature>
<evidence type="ECO:0000256" key="2">
    <source>
        <dbReference type="ARBA" id="ARBA00022692"/>
    </source>
</evidence>
<evidence type="ECO:0000256" key="8">
    <source>
        <dbReference type="SAM" id="SignalP"/>
    </source>
</evidence>
<name>A0A814VF09_9BILA</name>
<keyword evidence="4" id="KW-0325">Glycoprotein</keyword>
<feature type="chain" id="PRO_5036226287" description="Cadherin domain-containing protein" evidence="8">
    <location>
        <begin position="18"/>
        <end position="475"/>
    </location>
</feature>
<feature type="signal peptide" evidence="8">
    <location>
        <begin position="1"/>
        <end position="17"/>
    </location>
</feature>
<dbReference type="Proteomes" id="UP000663824">
    <property type="component" value="Unassembled WGS sequence"/>
</dbReference>
<evidence type="ECO:0000313" key="10">
    <source>
        <dbReference type="EMBL" id="CAF1190081.1"/>
    </source>
</evidence>
<feature type="transmembrane region" description="Helical" evidence="7">
    <location>
        <begin position="248"/>
        <end position="272"/>
    </location>
</feature>
<sequence length="475" mass="53564">MMVIIIFYLIFMSSVNSIAIDIRYPQFFRQSSIDSSVEIIEGKSAGSFIAFINLINYTNIIPNEWSLNMTETDFKIQSNGLSYSLITTKTLDRERKNFYEFLINAQHLIPPYEKVSKLVRIRILDINDCAPEFNQTIYQTTMVPNVTSFTINAFDCDESNTDNNRITYSLANYQDLFHINETTGMIECIKNTHTYERYEIIVVARDHGKPTLSSSTLVQIQLVSSVHNKNRAPVPSSWLHAEQSPQNILILAGVLAALFVFMSLFICLICCIKYKIKRCKEKHILTQTTAMASTNFNNTHSMLNEKPFSSTSSTTSSNDLQQHTANGEFTRIADDLHFERTAILYDAMNAFPNTYYLPLKRQTELIENINNSNNNDTSLHLPQTSSSSTSSPISATVMDTKAGSDDGCYCSSDMSSEQSNNLLLLNPSSLSTANSKISSKHVRFNENNTNVDGALKRFENLYGSRTTSDHCASYV</sequence>
<evidence type="ECO:0000256" key="5">
    <source>
        <dbReference type="PROSITE-ProRule" id="PRU00043"/>
    </source>
</evidence>
<dbReference type="GO" id="GO:0005509">
    <property type="term" value="F:calcium ion binding"/>
    <property type="evidence" value="ECO:0007669"/>
    <property type="project" value="UniProtKB-UniRule"/>
</dbReference>
<evidence type="ECO:0000259" key="9">
    <source>
        <dbReference type="PROSITE" id="PS50268"/>
    </source>
</evidence>
<evidence type="ECO:0000256" key="1">
    <source>
        <dbReference type="ARBA" id="ARBA00004167"/>
    </source>
</evidence>
<dbReference type="PROSITE" id="PS50268">
    <property type="entry name" value="CADHERIN_2"/>
    <property type="match status" value="2"/>
</dbReference>
<feature type="domain" description="Cadherin" evidence="9">
    <location>
        <begin position="134"/>
        <end position="235"/>
    </location>
</feature>
<dbReference type="Pfam" id="PF00028">
    <property type="entry name" value="Cadherin"/>
    <property type="match status" value="1"/>
</dbReference>
<keyword evidence="7" id="KW-0472">Membrane</keyword>
<dbReference type="SMART" id="SM00112">
    <property type="entry name" value="CA"/>
    <property type="match status" value="2"/>
</dbReference>
<dbReference type="InterPro" id="IPR050174">
    <property type="entry name" value="Protocadherin/Cadherin-CA"/>
</dbReference>
<proteinExistence type="predicted"/>
<reference evidence="10" key="1">
    <citation type="submission" date="2021-02" db="EMBL/GenBank/DDBJ databases">
        <authorList>
            <person name="Nowell W R."/>
        </authorList>
    </citation>
    <scope>NUCLEOTIDE SEQUENCE</scope>
</reference>
<dbReference type="PANTHER" id="PTHR24028">
    <property type="entry name" value="CADHERIN-87A"/>
    <property type="match status" value="1"/>
</dbReference>
<dbReference type="CDD" id="cd11304">
    <property type="entry name" value="Cadherin_repeat"/>
    <property type="match status" value="2"/>
</dbReference>
<gene>
    <name evidence="10" type="ORF">CJN711_LOCUS11466</name>
    <name evidence="11" type="ORF">MBJ925_LOCUS1993</name>
</gene>
<evidence type="ECO:0000256" key="4">
    <source>
        <dbReference type="ARBA" id="ARBA00023180"/>
    </source>
</evidence>
<accession>A0A814VF09</accession>
<keyword evidence="3 7" id="KW-1133">Transmembrane helix</keyword>
<comment type="caution">
    <text evidence="10">The sequence shown here is derived from an EMBL/GenBank/DDBJ whole genome shotgun (WGS) entry which is preliminary data.</text>
</comment>
<evidence type="ECO:0000256" key="6">
    <source>
        <dbReference type="SAM" id="MobiDB-lite"/>
    </source>
</evidence>